<feature type="transmembrane region" description="Helical" evidence="9">
    <location>
        <begin position="356"/>
        <end position="383"/>
    </location>
</feature>
<keyword evidence="5 9" id="KW-0812">Transmembrane</keyword>
<dbReference type="RefSeq" id="WP_149779728.1">
    <property type="nucleotide sequence ID" value="NZ_FRCB01000005.1"/>
</dbReference>
<feature type="transmembrane region" description="Helical" evidence="9">
    <location>
        <begin position="479"/>
        <end position="499"/>
    </location>
</feature>
<dbReference type="Pfam" id="PF02386">
    <property type="entry name" value="TrkH"/>
    <property type="match status" value="1"/>
</dbReference>
<evidence type="ECO:0000256" key="8">
    <source>
        <dbReference type="ARBA" id="ARBA00023136"/>
    </source>
</evidence>
<dbReference type="InterPro" id="IPR003445">
    <property type="entry name" value="Cat_transpt"/>
</dbReference>
<evidence type="ECO:0000256" key="4">
    <source>
        <dbReference type="ARBA" id="ARBA00022475"/>
    </source>
</evidence>
<feature type="transmembrane region" description="Helical" evidence="9">
    <location>
        <begin position="245"/>
        <end position="264"/>
    </location>
</feature>
<accession>A0A1M7GVD3</accession>
<sequence>MIARLLTFPLILILAGIAAGAMLIPATHALVQRDHSVAQAFAYSSVLGMTVVFLVGLALSGRPRSDNSDLENLGSLMLALTGLPLFLALPFYEGLETTSYLNAYFEMVSSLTTTGAPIFTEPGRLTDSLHLWRGIVGWFGGLLMWIAAAAVLAPLNLGGFEVTASAEPGQGGGQMERFERASSAKRLAQVTLRLAPLYAGLTAALWLMLMIGGDRPLVAIMHAMSTMATSGISPIGGVQNAQSGFAGEAVVFLFMLFALSRLTFSSDTVTVARPGLHNDPEFRLGAALVLGVPLLIFARHWVGAFDVDETENLAMAGAALWGGMFTVLSFLSTTGFESASWDEARGWSGLGTPGLILMGLSMVGGGVATTAGGVKLLRVYALYLNGQREMERLVHPSSVGRAGAGSRRIRRRGAFVAWIFFMLFALSLALVTLTLAGLGQDFEQSIILSIAMLSTTGPLVSVAGEAPINLLVLSEPIKLVLCAAMVVGRLETLAIIALLNPSLWRR</sequence>
<dbReference type="AlphaFoldDB" id="A0A1M7GVD3"/>
<evidence type="ECO:0000256" key="2">
    <source>
        <dbReference type="ARBA" id="ARBA00009137"/>
    </source>
</evidence>
<evidence type="ECO:0000256" key="1">
    <source>
        <dbReference type="ARBA" id="ARBA00004651"/>
    </source>
</evidence>
<keyword evidence="11" id="KW-1185">Reference proteome</keyword>
<feature type="transmembrane region" description="Helical" evidence="9">
    <location>
        <begin position="217"/>
        <end position="238"/>
    </location>
</feature>
<feature type="transmembrane region" description="Helical" evidence="9">
    <location>
        <begin position="415"/>
        <end position="439"/>
    </location>
</feature>
<dbReference type="GO" id="GO:0030001">
    <property type="term" value="P:metal ion transport"/>
    <property type="evidence" value="ECO:0007669"/>
    <property type="project" value="UniProtKB-ARBA"/>
</dbReference>
<feature type="transmembrane region" description="Helical" evidence="9">
    <location>
        <begin position="314"/>
        <end position="336"/>
    </location>
</feature>
<evidence type="ECO:0000256" key="7">
    <source>
        <dbReference type="ARBA" id="ARBA00023065"/>
    </source>
</evidence>
<comment type="subcellular location">
    <subcellularLocation>
        <location evidence="1">Cell membrane</location>
        <topology evidence="1">Multi-pass membrane protein</topology>
    </subcellularLocation>
</comment>
<feature type="transmembrane region" description="Helical" evidence="9">
    <location>
        <begin position="73"/>
        <end position="92"/>
    </location>
</feature>
<dbReference type="PANTHER" id="PTHR32024">
    <property type="entry name" value="TRK SYSTEM POTASSIUM UPTAKE PROTEIN TRKG-RELATED"/>
    <property type="match status" value="1"/>
</dbReference>
<feature type="transmembrane region" description="Helical" evidence="9">
    <location>
        <begin position="39"/>
        <end position="61"/>
    </location>
</feature>
<evidence type="ECO:0000256" key="9">
    <source>
        <dbReference type="SAM" id="Phobius"/>
    </source>
</evidence>
<proteinExistence type="inferred from homology"/>
<dbReference type="PANTHER" id="PTHR32024:SF2">
    <property type="entry name" value="TRK SYSTEM POTASSIUM UPTAKE PROTEIN TRKG-RELATED"/>
    <property type="match status" value="1"/>
</dbReference>
<keyword evidence="7" id="KW-0406">Ion transport</keyword>
<evidence type="ECO:0000313" key="11">
    <source>
        <dbReference type="Proteomes" id="UP000322545"/>
    </source>
</evidence>
<feature type="transmembrane region" description="Helical" evidence="9">
    <location>
        <begin position="445"/>
        <end position="472"/>
    </location>
</feature>
<keyword evidence="8 9" id="KW-0472">Membrane</keyword>
<dbReference type="GO" id="GO:0005886">
    <property type="term" value="C:plasma membrane"/>
    <property type="evidence" value="ECO:0007669"/>
    <property type="project" value="UniProtKB-SubCell"/>
</dbReference>
<dbReference type="GO" id="GO:0008324">
    <property type="term" value="F:monoatomic cation transmembrane transporter activity"/>
    <property type="evidence" value="ECO:0007669"/>
    <property type="project" value="InterPro"/>
</dbReference>
<comment type="similarity">
    <text evidence="2">Belongs to the TrkH potassium transport family.</text>
</comment>
<feature type="transmembrane region" description="Helical" evidence="9">
    <location>
        <begin position="284"/>
        <end position="302"/>
    </location>
</feature>
<keyword evidence="3" id="KW-0813">Transport</keyword>
<feature type="transmembrane region" description="Helical" evidence="9">
    <location>
        <begin position="190"/>
        <end position="211"/>
    </location>
</feature>
<evidence type="ECO:0000256" key="6">
    <source>
        <dbReference type="ARBA" id="ARBA00022989"/>
    </source>
</evidence>
<reference evidence="10 11" key="1">
    <citation type="submission" date="2016-11" db="EMBL/GenBank/DDBJ databases">
        <authorList>
            <person name="Varghese N."/>
            <person name="Submissions S."/>
        </authorList>
    </citation>
    <scope>NUCLEOTIDE SEQUENCE [LARGE SCALE GENOMIC DNA]</scope>
    <source>
        <strain evidence="10 11">DSM 28249</strain>
    </source>
</reference>
<evidence type="ECO:0000256" key="3">
    <source>
        <dbReference type="ARBA" id="ARBA00022448"/>
    </source>
</evidence>
<protein>
    <submittedName>
        <fullName evidence="10">Trk system potassium uptake protein TrkH</fullName>
    </submittedName>
</protein>
<evidence type="ECO:0000256" key="5">
    <source>
        <dbReference type="ARBA" id="ARBA00022692"/>
    </source>
</evidence>
<feature type="transmembrane region" description="Helical" evidence="9">
    <location>
        <begin position="135"/>
        <end position="155"/>
    </location>
</feature>
<gene>
    <name evidence="10" type="ORF">SAMN05443432_105165</name>
</gene>
<keyword evidence="4" id="KW-1003">Cell membrane</keyword>
<dbReference type="Proteomes" id="UP000322545">
    <property type="component" value="Unassembled WGS sequence"/>
</dbReference>
<organism evidence="10 11">
    <name type="scientific">Roseovarius litoreus</name>
    <dbReference type="NCBI Taxonomy" id="1155722"/>
    <lineage>
        <taxon>Bacteria</taxon>
        <taxon>Pseudomonadati</taxon>
        <taxon>Pseudomonadota</taxon>
        <taxon>Alphaproteobacteria</taxon>
        <taxon>Rhodobacterales</taxon>
        <taxon>Roseobacteraceae</taxon>
        <taxon>Roseovarius</taxon>
    </lineage>
</organism>
<name>A0A1M7GVD3_9RHOB</name>
<evidence type="ECO:0000313" key="10">
    <source>
        <dbReference type="EMBL" id="SHM20243.1"/>
    </source>
</evidence>
<keyword evidence="6 9" id="KW-1133">Transmembrane helix</keyword>
<dbReference type="EMBL" id="FRCB01000005">
    <property type="protein sequence ID" value="SHM20243.1"/>
    <property type="molecule type" value="Genomic_DNA"/>
</dbReference>